<comment type="caution">
    <text evidence="8">The sequence shown here is derived from an EMBL/GenBank/DDBJ whole genome shotgun (WGS) entry which is preliminary data.</text>
</comment>
<feature type="compositionally biased region" description="Polar residues" evidence="6">
    <location>
        <begin position="726"/>
        <end position="738"/>
    </location>
</feature>
<reference evidence="8" key="1">
    <citation type="submission" date="2023-04" db="EMBL/GenBank/DDBJ databases">
        <title>Ambrosiozyma monospora NBRC 1965.</title>
        <authorList>
            <person name="Ichikawa N."/>
            <person name="Sato H."/>
            <person name="Tonouchi N."/>
        </authorList>
    </citation>
    <scope>NUCLEOTIDE SEQUENCE</scope>
    <source>
        <strain evidence="8">NBRC 1965</strain>
    </source>
</reference>
<feature type="compositionally biased region" description="Polar residues" evidence="6">
    <location>
        <begin position="803"/>
        <end position="813"/>
    </location>
</feature>
<proteinExistence type="inferred from homology"/>
<dbReference type="OrthoDB" id="442460at2759"/>
<organism evidence="8 9">
    <name type="scientific">Ambrosiozyma monospora</name>
    <name type="common">Yeast</name>
    <name type="synonym">Endomycopsis monosporus</name>
    <dbReference type="NCBI Taxonomy" id="43982"/>
    <lineage>
        <taxon>Eukaryota</taxon>
        <taxon>Fungi</taxon>
        <taxon>Dikarya</taxon>
        <taxon>Ascomycota</taxon>
        <taxon>Saccharomycotina</taxon>
        <taxon>Pichiomycetes</taxon>
        <taxon>Pichiales</taxon>
        <taxon>Pichiaceae</taxon>
        <taxon>Ambrosiozyma</taxon>
    </lineage>
</organism>
<evidence type="ECO:0000256" key="1">
    <source>
        <dbReference type="ARBA" id="ARBA00005234"/>
    </source>
</evidence>
<dbReference type="GO" id="GO:0005737">
    <property type="term" value="C:cytoplasm"/>
    <property type="evidence" value="ECO:0007669"/>
    <property type="project" value="TreeGrafter"/>
</dbReference>
<evidence type="ECO:0000256" key="6">
    <source>
        <dbReference type="SAM" id="MobiDB-lite"/>
    </source>
</evidence>
<dbReference type="InterPro" id="IPR038765">
    <property type="entry name" value="Papain-like_cys_pep_sf"/>
</dbReference>
<keyword evidence="3" id="KW-0645">Protease</keyword>
<dbReference type="PANTHER" id="PTHR46896">
    <property type="entry name" value="SENTRIN-SPECIFIC PROTEASE"/>
    <property type="match status" value="1"/>
</dbReference>
<evidence type="ECO:0000313" key="8">
    <source>
        <dbReference type="EMBL" id="GMG21201.1"/>
    </source>
</evidence>
<dbReference type="SUPFAM" id="SSF54001">
    <property type="entry name" value="Cysteine proteinases"/>
    <property type="match status" value="1"/>
</dbReference>
<keyword evidence="5" id="KW-0378">Hydrolase</keyword>
<sequence length="1303" mass="147765">MSDSYTPETRQVRRPPVSNAPWLKKSMKSLAPKGPKPTDTLRSNSKPHKSPNRTKSLMEYSDEIQFSNSSLLARPKTKYEPKLRGKPIRVPFPTDIPSYSVFEIRRLIVFPKAGSYISKDFRWKIVFTDDVFEIRDDDHAVLFTTPKNSIELVEFSSTPVASKDQQNFLLSFSGDRAIKFSNEPIPISRLWVFVATYDLDSINLLKQKCLNMIETRECDYNDLKTKYLRSSNSISPVNFYGKTPKSYTSFAISPDQLRATRCRHPRAVQMDYKGMDGDPEPTPIEVFEDIEEAEEPKTAEVLYELISYEDQIVFQPSLHYKFDDGTKMAITNNDFKCLYNGNWINDTLVDFFIRYNLQCAMRDGTTKYIKFDVMSSFFYTKLSQPVADGDYFSNVKSWVKSNNNLFDNDYLIVPINEHLHWYFVVITNLPKLKRMHLKKQKEEKAEEHKSDSIKDETQVHVGDSSSVTSSETGNAVAASSQDDTSSTNVTNDEKQGINTVEKRKFARIFVLDSLKKAHPNITAPLKNFLVGYAKEKYGFDIKTSEIIKHTCSIPQQNNFYDCGLHVIYNLKKLFYSPREFKSKVLAEKKRKRSEVIEANKMFDEKEKKALRPESRTTLLELLKEQESAAGGDSNSVGKLTNKHAGVDLKTTTESIEEGDDDDIVFIDEKKNDDSTESSAPALKKESTKDVETSDVSRNVGTSSTKSAPKKLVEHLITLHVDHSKLSAKNKTSDSTPMESKSLDQIILETKIPKKKSEVHKAYSFNNPKRKSKPMEDISDEEFTKEKEPPKELPTDAPSPINFEDSQPEYSTSHPPFETLPSQPISEIPNSSEFSSLSSSRPSTVAGDEAEKLVNATKLVNEINKEVYSQSQSDTDEQVTDFKISSDEPSKINLLRSNDTINKKEIDSEPEITIGREVIKVDDDVRRGGNTKRHLRNIKPKSYEEHPYISEPIKGKPSRSSKKEEKIQKSKTHPNIPTGPKGSKKSQKPDRKRRGKSNGFESEDDDDEGYVPENYGMVHKRRHVFVSPVKMVEADDEVIEQIDSVDGGKDVVPVTNRKLKFKGRHSSESPAHLDDEVIEQIDSVDGGKDVVRVTNRKPKFKGRHLSESPAHLDDDAIEQIDSVDGGKDVVRVTNRKLKFKGRHLSESPAHLDDDAIEQIDSVDGGKDAPHITNRKLKFKRRHLLESPAHLDDEAIEQIDSVDGGKDIVPVTNKTLKSKRGHAQLDDVDVAYLQHIDRADIDRVMLMMISSKWISLILIARRKEREGAHSSHLRVGFKLLWPKEANTTTRSVAITREENSPLVAA</sequence>
<feature type="domain" description="Ubiquitin-like protease family profile" evidence="7">
    <location>
        <begin position="328"/>
        <end position="573"/>
    </location>
</feature>
<evidence type="ECO:0000256" key="5">
    <source>
        <dbReference type="ARBA" id="ARBA00022801"/>
    </source>
</evidence>
<feature type="region of interest" description="Disordered" evidence="6">
    <location>
        <begin position="1"/>
        <end position="57"/>
    </location>
</feature>
<gene>
    <name evidence="8" type="ORF">Amon01_000181500</name>
</gene>
<feature type="compositionally biased region" description="Basic and acidic residues" evidence="6">
    <location>
        <begin position="781"/>
        <end position="793"/>
    </location>
</feature>
<feature type="region of interest" description="Disordered" evidence="6">
    <location>
        <begin position="660"/>
        <end position="847"/>
    </location>
</feature>
<evidence type="ECO:0000256" key="2">
    <source>
        <dbReference type="ARBA" id="ARBA00022553"/>
    </source>
</evidence>
<dbReference type="PROSITE" id="PS50600">
    <property type="entry name" value="ULP_PROTEASE"/>
    <property type="match status" value="1"/>
</dbReference>
<name>A0A9W6YNM9_AMBMO</name>
<feature type="region of interest" description="Disordered" evidence="6">
    <location>
        <begin position="440"/>
        <end position="495"/>
    </location>
</feature>
<dbReference type="GO" id="GO:0016926">
    <property type="term" value="P:protein desumoylation"/>
    <property type="evidence" value="ECO:0007669"/>
    <property type="project" value="TreeGrafter"/>
</dbReference>
<feature type="compositionally biased region" description="Polar residues" evidence="6">
    <location>
        <begin position="693"/>
        <end position="706"/>
    </location>
</feature>
<feature type="compositionally biased region" description="Basic and acidic residues" evidence="6">
    <location>
        <begin position="682"/>
        <end position="691"/>
    </location>
</feature>
<dbReference type="InterPro" id="IPR051947">
    <property type="entry name" value="Sentrin-specific_protease"/>
</dbReference>
<evidence type="ECO:0000256" key="3">
    <source>
        <dbReference type="ARBA" id="ARBA00022670"/>
    </source>
</evidence>
<evidence type="ECO:0000259" key="7">
    <source>
        <dbReference type="PROSITE" id="PS50600"/>
    </source>
</evidence>
<dbReference type="Gene3D" id="3.40.395.10">
    <property type="entry name" value="Adenoviral Proteinase, Chain A"/>
    <property type="match status" value="1"/>
</dbReference>
<dbReference type="EMBL" id="BSXU01000589">
    <property type="protein sequence ID" value="GMG21201.1"/>
    <property type="molecule type" value="Genomic_DNA"/>
</dbReference>
<evidence type="ECO:0000256" key="4">
    <source>
        <dbReference type="ARBA" id="ARBA00022786"/>
    </source>
</evidence>
<dbReference type="InterPro" id="IPR003653">
    <property type="entry name" value="Peptidase_C48_C"/>
</dbReference>
<dbReference type="GO" id="GO:0070139">
    <property type="term" value="F:SUMO-specific endopeptidase activity"/>
    <property type="evidence" value="ECO:0007669"/>
    <property type="project" value="TreeGrafter"/>
</dbReference>
<protein>
    <submittedName>
        <fullName evidence="8">Unnamed protein product</fullName>
    </submittedName>
</protein>
<feature type="region of interest" description="Disordered" evidence="6">
    <location>
        <begin position="921"/>
        <end position="1012"/>
    </location>
</feature>
<accession>A0A9W6YNM9</accession>
<dbReference type="GO" id="GO:0005634">
    <property type="term" value="C:nucleus"/>
    <property type="evidence" value="ECO:0007669"/>
    <property type="project" value="TreeGrafter"/>
</dbReference>
<keyword evidence="9" id="KW-1185">Reference proteome</keyword>
<comment type="similarity">
    <text evidence="1">Belongs to the peptidase C48 family.</text>
</comment>
<dbReference type="Pfam" id="PF02902">
    <property type="entry name" value="Peptidase_C48"/>
    <property type="match status" value="1"/>
</dbReference>
<feature type="compositionally biased region" description="Polar residues" evidence="6">
    <location>
        <begin position="463"/>
        <end position="490"/>
    </location>
</feature>
<feature type="compositionally biased region" description="Basic and acidic residues" evidence="6">
    <location>
        <begin position="750"/>
        <end position="760"/>
    </location>
</feature>
<dbReference type="GO" id="GO:0006508">
    <property type="term" value="P:proteolysis"/>
    <property type="evidence" value="ECO:0007669"/>
    <property type="project" value="UniProtKB-KW"/>
</dbReference>
<feature type="compositionally biased region" description="Acidic residues" evidence="6">
    <location>
        <begin position="1000"/>
        <end position="1009"/>
    </location>
</feature>
<feature type="compositionally biased region" description="Low complexity" evidence="6">
    <location>
        <begin position="823"/>
        <end position="842"/>
    </location>
</feature>
<keyword evidence="4" id="KW-0833">Ubl conjugation pathway</keyword>
<dbReference type="Proteomes" id="UP001165063">
    <property type="component" value="Unassembled WGS sequence"/>
</dbReference>
<keyword evidence="2" id="KW-0597">Phosphoprotein</keyword>
<dbReference type="PANTHER" id="PTHR46896:SF3">
    <property type="entry name" value="FI06413P-RELATED"/>
    <property type="match status" value="1"/>
</dbReference>
<feature type="compositionally biased region" description="Basic residues" evidence="6">
    <location>
        <begin position="928"/>
        <end position="938"/>
    </location>
</feature>
<evidence type="ECO:0000313" key="9">
    <source>
        <dbReference type="Proteomes" id="UP001165063"/>
    </source>
</evidence>
<feature type="compositionally biased region" description="Basic and acidic residues" evidence="6">
    <location>
        <begin position="440"/>
        <end position="458"/>
    </location>
</feature>
<feature type="compositionally biased region" description="Basic residues" evidence="6">
    <location>
        <begin position="981"/>
        <end position="995"/>
    </location>
</feature>